<evidence type="ECO:0000313" key="11">
    <source>
        <dbReference type="EMBL" id="RWX47634.1"/>
    </source>
</evidence>
<keyword evidence="6 10" id="KW-0328">Glycosyltransferase</keyword>
<dbReference type="GO" id="GO:0008939">
    <property type="term" value="F:nicotinate-nucleotide-dimethylbenzimidazole phosphoribosyltransferase activity"/>
    <property type="evidence" value="ECO:0007669"/>
    <property type="project" value="UniProtKB-UniRule"/>
</dbReference>
<dbReference type="UniPathway" id="UPA00061">
    <property type="reaction ID" value="UER00516"/>
</dbReference>
<dbReference type="AlphaFoldDB" id="A0A444J3B7"/>
<dbReference type="CDD" id="cd02439">
    <property type="entry name" value="DMB-PRT_CobT"/>
    <property type="match status" value="1"/>
</dbReference>
<evidence type="ECO:0000256" key="3">
    <source>
        <dbReference type="ARBA" id="ARBA00011991"/>
    </source>
</evidence>
<name>A0A444J3B7_9BACT</name>
<keyword evidence="12" id="KW-1185">Reference proteome</keyword>
<evidence type="ECO:0000256" key="2">
    <source>
        <dbReference type="ARBA" id="ARBA00007110"/>
    </source>
</evidence>
<dbReference type="HAMAP" id="MF_00230">
    <property type="entry name" value="CobT"/>
    <property type="match status" value="1"/>
</dbReference>
<comment type="similarity">
    <text evidence="2 10">Belongs to the CobT family.</text>
</comment>
<dbReference type="SUPFAM" id="SSF52733">
    <property type="entry name" value="Nicotinate mononucleotide:5,6-dimethylbenzimidazole phosphoribosyltransferase (CobT)"/>
    <property type="match status" value="1"/>
</dbReference>
<protein>
    <recommendedName>
        <fullName evidence="4 10">Nicotinate-nucleotide--dimethylbenzimidazole phosphoribosyltransferase</fullName>
        <shortName evidence="10">NN:DBI PRT</shortName>
        <ecNumber evidence="3 10">2.4.2.21</ecNumber>
    </recommendedName>
    <alternativeName>
        <fullName evidence="8 10">N(1)-alpha-phosphoribosyltransferase</fullName>
    </alternativeName>
</protein>
<dbReference type="Gene3D" id="1.10.1610.10">
    <property type="match status" value="1"/>
</dbReference>
<evidence type="ECO:0000256" key="5">
    <source>
        <dbReference type="ARBA" id="ARBA00022573"/>
    </source>
</evidence>
<dbReference type="FunFam" id="3.40.50.10210:FF:000001">
    <property type="entry name" value="Nicotinate-nucleotide--dimethylbenzimidazole phosphoribosyltransferase"/>
    <property type="match status" value="1"/>
</dbReference>
<dbReference type="NCBIfam" id="TIGR03160">
    <property type="entry name" value="cobT_DBIPRT"/>
    <property type="match status" value="1"/>
</dbReference>
<evidence type="ECO:0000256" key="6">
    <source>
        <dbReference type="ARBA" id="ARBA00022676"/>
    </source>
</evidence>
<dbReference type="EMBL" id="MTKO01000030">
    <property type="protein sequence ID" value="RWX47634.1"/>
    <property type="molecule type" value="Genomic_DNA"/>
</dbReference>
<evidence type="ECO:0000256" key="10">
    <source>
        <dbReference type="HAMAP-Rule" id="MF_00230"/>
    </source>
</evidence>
<feature type="active site" description="Proton acceptor" evidence="10">
    <location>
        <position position="332"/>
    </location>
</feature>
<dbReference type="Proteomes" id="UP000287853">
    <property type="component" value="Unassembled WGS sequence"/>
</dbReference>
<evidence type="ECO:0000256" key="7">
    <source>
        <dbReference type="ARBA" id="ARBA00022679"/>
    </source>
</evidence>
<evidence type="ECO:0000256" key="8">
    <source>
        <dbReference type="ARBA" id="ARBA00030686"/>
    </source>
</evidence>
<comment type="caution">
    <text evidence="11">The sequence shown here is derived from an EMBL/GenBank/DDBJ whole genome shotgun (WGS) entry which is preliminary data.</text>
</comment>
<dbReference type="PANTHER" id="PTHR43463:SF1">
    <property type="entry name" value="NICOTINATE-NUCLEOTIDE--DIMETHYLBENZIMIDAZOLE PHOSPHORIBOSYLTRANSFERASE"/>
    <property type="match status" value="1"/>
</dbReference>
<organism evidence="11 12">
    <name type="scientific">Candidatus Electrothrix aarhusensis</name>
    <dbReference type="NCBI Taxonomy" id="1859131"/>
    <lineage>
        <taxon>Bacteria</taxon>
        <taxon>Pseudomonadati</taxon>
        <taxon>Thermodesulfobacteriota</taxon>
        <taxon>Desulfobulbia</taxon>
        <taxon>Desulfobulbales</taxon>
        <taxon>Desulfobulbaceae</taxon>
        <taxon>Candidatus Electrothrix</taxon>
    </lineage>
</organism>
<dbReference type="Pfam" id="PF02277">
    <property type="entry name" value="DBI_PRT"/>
    <property type="match status" value="1"/>
</dbReference>
<sequence>MPTTYQPNRQDNVDYLEATFRKIFPQDNEYRDKATARLEQLTMPHWALGDLMDLAVDLAGMTRSMHPPVKRKRVVIMVGDHGVTAEGVSKYPSEVTAQMVHNFVNGGAGINALARQAGAKVSVVDMGCAGDLSALVKQGKIISKKIAAGTENMAHGPAMTRTQAVMAVEVGIEVAERLAPEVDIFATGDMGIGNTTASTAIVAAMTNKTLDQLTGRGTGLDDDQLEHKKEILARILQMNKPNAEDGLDVLAKVGGYEIGGIAGLIIGAAAHQKPVLVDGFISTAGALIACKLEPFVRDYIICAHRSVEQGHTIMQEKIGCKPLLDLNLRLGEGTGAALAMNVVEAAVAVLTEVATFADAGVTGTPAK</sequence>
<dbReference type="GO" id="GO:0009236">
    <property type="term" value="P:cobalamin biosynthetic process"/>
    <property type="evidence" value="ECO:0007669"/>
    <property type="project" value="UniProtKB-UniRule"/>
</dbReference>
<dbReference type="Gene3D" id="3.40.50.10210">
    <property type="match status" value="1"/>
</dbReference>
<comment type="catalytic activity">
    <reaction evidence="9 10">
        <text>5,6-dimethylbenzimidazole + nicotinate beta-D-ribonucleotide = alpha-ribazole 5'-phosphate + nicotinate + H(+)</text>
        <dbReference type="Rhea" id="RHEA:11196"/>
        <dbReference type="ChEBI" id="CHEBI:15378"/>
        <dbReference type="ChEBI" id="CHEBI:15890"/>
        <dbReference type="ChEBI" id="CHEBI:32544"/>
        <dbReference type="ChEBI" id="CHEBI:57502"/>
        <dbReference type="ChEBI" id="CHEBI:57918"/>
        <dbReference type="EC" id="2.4.2.21"/>
    </reaction>
</comment>
<evidence type="ECO:0000256" key="1">
    <source>
        <dbReference type="ARBA" id="ARBA00005049"/>
    </source>
</evidence>
<dbReference type="InterPro" id="IPR003200">
    <property type="entry name" value="Nict_dMeBzImd_PRibTrfase"/>
</dbReference>
<keyword evidence="5 10" id="KW-0169">Cobalamin biosynthesis</keyword>
<evidence type="ECO:0000256" key="4">
    <source>
        <dbReference type="ARBA" id="ARBA00015486"/>
    </source>
</evidence>
<reference evidence="11 12" key="1">
    <citation type="submission" date="2017-01" db="EMBL/GenBank/DDBJ databases">
        <title>The cable genome- insights into the physiology and evolution of filamentous bacteria capable of sulfide oxidation via long distance electron transfer.</title>
        <authorList>
            <person name="Schreiber L."/>
            <person name="Bjerg J.T."/>
            <person name="Boggild A."/>
            <person name="Van De Vossenberg J."/>
            <person name="Meysman F."/>
            <person name="Nielsen L.P."/>
            <person name="Schramm A."/>
            <person name="Kjeldsen K.U."/>
        </authorList>
    </citation>
    <scope>NUCLEOTIDE SEQUENCE [LARGE SCALE GENOMIC DNA]</scope>
    <source>
        <strain evidence="11">MCF</strain>
    </source>
</reference>
<accession>A0A444J3B7</accession>
<proteinExistence type="inferred from homology"/>
<evidence type="ECO:0000256" key="9">
    <source>
        <dbReference type="ARBA" id="ARBA00047340"/>
    </source>
</evidence>
<dbReference type="NCBIfam" id="NF000996">
    <property type="entry name" value="PRK00105.1"/>
    <property type="match status" value="1"/>
</dbReference>
<comment type="pathway">
    <text evidence="1 10">Nucleoside biosynthesis; alpha-ribazole biosynthesis; alpha-ribazole from 5,6-dimethylbenzimidazole: step 1/2.</text>
</comment>
<dbReference type="InterPro" id="IPR023195">
    <property type="entry name" value="Nict_dMeBzImd_PRibTrfase_N"/>
</dbReference>
<keyword evidence="7 10" id="KW-0808">Transferase</keyword>
<comment type="function">
    <text evidence="10">Catalyzes the synthesis of alpha-ribazole-5'-phosphate from nicotinate mononucleotide (NAMN) and 5,6-dimethylbenzimidazole (DMB).</text>
</comment>
<gene>
    <name evidence="10 11" type="primary">cobT</name>
    <name evidence="11" type="ORF">H206_06161</name>
</gene>
<dbReference type="InterPro" id="IPR017846">
    <property type="entry name" value="Nict_dMeBzImd_PRibTrfase_bact"/>
</dbReference>
<dbReference type="EC" id="2.4.2.21" evidence="3 10"/>
<dbReference type="InterPro" id="IPR036087">
    <property type="entry name" value="Nict_dMeBzImd_PRibTrfase_sf"/>
</dbReference>
<dbReference type="PANTHER" id="PTHR43463">
    <property type="entry name" value="NICOTINATE-NUCLEOTIDE--DIMETHYLBENZIMIDAZOLE PHOSPHORIBOSYLTRANSFERASE"/>
    <property type="match status" value="1"/>
</dbReference>
<evidence type="ECO:0000313" key="12">
    <source>
        <dbReference type="Proteomes" id="UP000287853"/>
    </source>
</evidence>